<organism evidence="2 3">
    <name type="scientific">Glossina brevipalpis</name>
    <dbReference type="NCBI Taxonomy" id="37001"/>
    <lineage>
        <taxon>Eukaryota</taxon>
        <taxon>Metazoa</taxon>
        <taxon>Ecdysozoa</taxon>
        <taxon>Arthropoda</taxon>
        <taxon>Hexapoda</taxon>
        <taxon>Insecta</taxon>
        <taxon>Pterygota</taxon>
        <taxon>Neoptera</taxon>
        <taxon>Endopterygota</taxon>
        <taxon>Diptera</taxon>
        <taxon>Brachycera</taxon>
        <taxon>Muscomorpha</taxon>
        <taxon>Hippoboscoidea</taxon>
        <taxon>Glossinidae</taxon>
        <taxon>Glossina</taxon>
    </lineage>
</organism>
<dbReference type="EnsemblMetazoa" id="GBRI022479-RA">
    <property type="protein sequence ID" value="GBRI022479-PA"/>
    <property type="gene ID" value="GBRI022479"/>
</dbReference>
<proteinExistence type="predicted"/>
<feature type="transmembrane region" description="Helical" evidence="1">
    <location>
        <begin position="116"/>
        <end position="135"/>
    </location>
</feature>
<evidence type="ECO:0000313" key="2">
    <source>
        <dbReference type="EnsemblMetazoa" id="GBRI022479-PA"/>
    </source>
</evidence>
<evidence type="ECO:0000313" key="3">
    <source>
        <dbReference type="Proteomes" id="UP000091820"/>
    </source>
</evidence>
<keyword evidence="1" id="KW-1133">Transmembrane helix</keyword>
<reference evidence="2" key="2">
    <citation type="submission" date="2020-05" db="UniProtKB">
        <authorList>
            <consortium name="EnsemblMetazoa"/>
        </authorList>
    </citation>
    <scope>IDENTIFICATION</scope>
    <source>
        <strain evidence="2">IAEA</strain>
    </source>
</reference>
<keyword evidence="1" id="KW-0472">Membrane</keyword>
<dbReference type="AlphaFoldDB" id="A0A1A9WJY2"/>
<feature type="transmembrane region" description="Helical" evidence="1">
    <location>
        <begin position="90"/>
        <end position="110"/>
    </location>
</feature>
<keyword evidence="3" id="KW-1185">Reference proteome</keyword>
<name>A0A1A9WJY2_9MUSC</name>
<dbReference type="Proteomes" id="UP000091820">
    <property type="component" value="Unassembled WGS sequence"/>
</dbReference>
<accession>A0A1A9WJY2</accession>
<evidence type="ECO:0000256" key="1">
    <source>
        <dbReference type="SAM" id="Phobius"/>
    </source>
</evidence>
<dbReference type="VEuPathDB" id="VectorBase:GBRI022479"/>
<sequence>MIRTHARPLTCLTKFCISKSALLSSTLQAPSAAIVSSKVRRGEIATFDGHVAEHAFLIGLFQRVLVLDFTCRTKDETALETKPVSSFTDFVALIYNLASLPLLTVGIFMGSPNLKTLGGVGPISPALLILLLLLLHA</sequence>
<keyword evidence="1" id="KW-0812">Transmembrane</keyword>
<protein>
    <submittedName>
        <fullName evidence="2">Uncharacterized protein</fullName>
    </submittedName>
</protein>
<reference evidence="3" key="1">
    <citation type="submission" date="2014-03" db="EMBL/GenBank/DDBJ databases">
        <authorList>
            <person name="Aksoy S."/>
            <person name="Warren W."/>
            <person name="Wilson R.K."/>
        </authorList>
    </citation>
    <scope>NUCLEOTIDE SEQUENCE [LARGE SCALE GENOMIC DNA]</scope>
    <source>
        <strain evidence="3">IAEA</strain>
    </source>
</reference>